<accession>A0AAN7SWB3</accession>
<evidence type="ECO:0000256" key="1">
    <source>
        <dbReference type="SAM" id="Coils"/>
    </source>
</evidence>
<feature type="coiled-coil region" evidence="1">
    <location>
        <begin position="142"/>
        <end position="174"/>
    </location>
</feature>
<dbReference type="AlphaFoldDB" id="A0AAN7SWB3"/>
<reference evidence="3 4" key="1">
    <citation type="submission" date="2023-08" db="EMBL/GenBank/DDBJ databases">
        <title>Black Yeasts Isolated from many extreme environments.</title>
        <authorList>
            <person name="Coleine C."/>
            <person name="Stajich J.E."/>
            <person name="Selbmann L."/>
        </authorList>
    </citation>
    <scope>NUCLEOTIDE SEQUENCE [LARGE SCALE GENOMIC DNA]</scope>
    <source>
        <strain evidence="3 4">CCFEE 5910</strain>
    </source>
</reference>
<dbReference type="Proteomes" id="UP001309876">
    <property type="component" value="Unassembled WGS sequence"/>
</dbReference>
<feature type="compositionally biased region" description="Polar residues" evidence="2">
    <location>
        <begin position="57"/>
        <end position="72"/>
    </location>
</feature>
<name>A0AAN7SWB3_9EURO</name>
<proteinExistence type="predicted"/>
<protein>
    <submittedName>
        <fullName evidence="3">Uncharacterized protein</fullName>
    </submittedName>
</protein>
<keyword evidence="4" id="KW-1185">Reference proteome</keyword>
<evidence type="ECO:0000313" key="3">
    <source>
        <dbReference type="EMBL" id="KAK5083087.1"/>
    </source>
</evidence>
<dbReference type="EMBL" id="JAVRRJ010000007">
    <property type="protein sequence ID" value="KAK5083087.1"/>
    <property type="molecule type" value="Genomic_DNA"/>
</dbReference>
<evidence type="ECO:0000313" key="4">
    <source>
        <dbReference type="Proteomes" id="UP001309876"/>
    </source>
</evidence>
<comment type="caution">
    <text evidence="3">The sequence shown here is derived from an EMBL/GenBank/DDBJ whole genome shotgun (WGS) entry which is preliminary data.</text>
</comment>
<sequence>MSGGDAVNVSVDGDFDLDLDLNPAGARARKMANTATSPLPASRKRARSGPRSRSPATETSDGSEALTHNDQGSSSIQSSTSRSEKGCAVEVDIKALHQLSCQANELATRQHTHEDASMRLRTRLARSEQTYGELLRQSLQLQQSIEERRKQIKIEQQELEKEQAAAKLAGEQLRQILAEQHNLFKVKAREGVSSRAT</sequence>
<keyword evidence="1" id="KW-0175">Coiled coil</keyword>
<gene>
    <name evidence="3" type="ORF">LTR05_006969</name>
</gene>
<organism evidence="3 4">
    <name type="scientific">Lithohypha guttulata</name>
    <dbReference type="NCBI Taxonomy" id="1690604"/>
    <lineage>
        <taxon>Eukaryota</taxon>
        <taxon>Fungi</taxon>
        <taxon>Dikarya</taxon>
        <taxon>Ascomycota</taxon>
        <taxon>Pezizomycotina</taxon>
        <taxon>Eurotiomycetes</taxon>
        <taxon>Chaetothyriomycetidae</taxon>
        <taxon>Chaetothyriales</taxon>
        <taxon>Trichomeriaceae</taxon>
        <taxon>Lithohypha</taxon>
    </lineage>
</organism>
<feature type="region of interest" description="Disordered" evidence="2">
    <location>
        <begin position="1"/>
        <end position="84"/>
    </location>
</feature>
<evidence type="ECO:0000256" key="2">
    <source>
        <dbReference type="SAM" id="MobiDB-lite"/>
    </source>
</evidence>